<organism evidence="1 2">
    <name type="scientific">Forsythia ovata</name>
    <dbReference type="NCBI Taxonomy" id="205694"/>
    <lineage>
        <taxon>Eukaryota</taxon>
        <taxon>Viridiplantae</taxon>
        <taxon>Streptophyta</taxon>
        <taxon>Embryophyta</taxon>
        <taxon>Tracheophyta</taxon>
        <taxon>Spermatophyta</taxon>
        <taxon>Magnoliopsida</taxon>
        <taxon>eudicotyledons</taxon>
        <taxon>Gunneridae</taxon>
        <taxon>Pentapetalae</taxon>
        <taxon>asterids</taxon>
        <taxon>lamiids</taxon>
        <taxon>Lamiales</taxon>
        <taxon>Oleaceae</taxon>
        <taxon>Forsythieae</taxon>
        <taxon>Forsythia</taxon>
    </lineage>
</organism>
<evidence type="ECO:0000313" key="1">
    <source>
        <dbReference type="EMBL" id="KAL2549443.1"/>
    </source>
</evidence>
<accession>A0ABD1WL14</accession>
<sequence>MARGGGTQAAGHMGNCDCSPNKSNSIIVITEIEEKTQLGSQLFHVDEPLNETQTKQDSILEFSFDDDEAIWRECEEGFAYCFGNEFGAVNEPNEVDEVNATHMNANETNELREEYQHVSEKVNTT</sequence>
<protein>
    <submittedName>
        <fullName evidence="1">Uncharacterized protein</fullName>
    </submittedName>
</protein>
<comment type="caution">
    <text evidence="1">The sequence shown here is derived from an EMBL/GenBank/DDBJ whole genome shotgun (WGS) entry which is preliminary data.</text>
</comment>
<dbReference type="AlphaFoldDB" id="A0ABD1WL14"/>
<reference evidence="2" key="1">
    <citation type="submission" date="2024-07" db="EMBL/GenBank/DDBJ databases">
        <title>Two chromosome-level genome assemblies of Korean endemic species Abeliophyllum distichum and Forsythia ovata (Oleaceae).</title>
        <authorList>
            <person name="Jang H."/>
        </authorList>
    </citation>
    <scope>NUCLEOTIDE SEQUENCE [LARGE SCALE GENOMIC DNA]</scope>
</reference>
<proteinExistence type="predicted"/>
<gene>
    <name evidence="1" type="ORF">Fot_10973</name>
</gene>
<evidence type="ECO:0000313" key="2">
    <source>
        <dbReference type="Proteomes" id="UP001604277"/>
    </source>
</evidence>
<keyword evidence="2" id="KW-1185">Reference proteome</keyword>
<dbReference type="EMBL" id="JBFOLJ010000003">
    <property type="protein sequence ID" value="KAL2549443.1"/>
    <property type="molecule type" value="Genomic_DNA"/>
</dbReference>
<name>A0ABD1WL14_9LAMI</name>
<dbReference type="Proteomes" id="UP001604277">
    <property type="component" value="Unassembled WGS sequence"/>
</dbReference>